<dbReference type="PROSITE" id="PS51459">
    <property type="entry name" value="FIDO"/>
    <property type="match status" value="1"/>
</dbReference>
<organism evidence="2 3">
    <name type="scientific">Sphingomonas canadensis</name>
    <dbReference type="NCBI Taxonomy" id="1219257"/>
    <lineage>
        <taxon>Bacteria</taxon>
        <taxon>Pseudomonadati</taxon>
        <taxon>Pseudomonadota</taxon>
        <taxon>Alphaproteobacteria</taxon>
        <taxon>Sphingomonadales</taxon>
        <taxon>Sphingomonadaceae</taxon>
        <taxon>Sphingomonas</taxon>
    </lineage>
</organism>
<reference evidence="3" key="1">
    <citation type="journal article" date="2019" name="Int. J. Syst. Evol. Microbiol.">
        <title>The Global Catalogue of Microorganisms (GCM) 10K type strain sequencing project: providing services to taxonomists for standard genome sequencing and annotation.</title>
        <authorList>
            <consortium name="The Broad Institute Genomics Platform"/>
            <consortium name="The Broad Institute Genome Sequencing Center for Infectious Disease"/>
            <person name="Wu L."/>
            <person name="Ma J."/>
        </authorList>
    </citation>
    <scope>NUCLEOTIDE SEQUENCE [LARGE SCALE GENOMIC DNA]</scope>
    <source>
        <strain evidence="3">CCUG 62982</strain>
    </source>
</reference>
<dbReference type="Pfam" id="PF02661">
    <property type="entry name" value="Fic"/>
    <property type="match status" value="1"/>
</dbReference>
<dbReference type="InterPro" id="IPR036597">
    <property type="entry name" value="Fido-like_dom_sf"/>
</dbReference>
<sequence>MAEDRGETIDSMQPMKIGEGSQRLPHLRDLAVDLAAKAAAFRSSLPKGVSTALAHLVRAMNCYYSNLIEGHDTHPVDIERALRNDFSDDPVKRDLQLEARAHIEVQKWIDGGALSCRAHTRAGIEETHARFCAELPEDLLWVEMPGTGERVRVEPGQLRRRDVQVGRHLAISPGAVPRFMDHFEWAYGGLGRSDAIVAVAAAHHRFVWIHPFLDGNGRVARLMSHAMMLDALDTGGIWSVARGLGRTAERYKQHLAACDLPRRNDLDGRGALSEEELAGFTAYFLQVCIDQVAFMSGLVEPNRLRTRIHQWAGEEAALGNLPAKAANILDAVLYRGELPRGELETIVGTGERQARRVASALIDMGVLSSESSRAPLHIAFPATLASRWMPGLFPEKPE</sequence>
<dbReference type="PANTHER" id="PTHR13504:SF38">
    <property type="entry name" value="FIDO DOMAIN-CONTAINING PROTEIN"/>
    <property type="match status" value="1"/>
</dbReference>
<evidence type="ECO:0000259" key="1">
    <source>
        <dbReference type="PROSITE" id="PS51459"/>
    </source>
</evidence>
<dbReference type="InterPro" id="IPR040198">
    <property type="entry name" value="Fido_containing"/>
</dbReference>
<evidence type="ECO:0000313" key="2">
    <source>
        <dbReference type="EMBL" id="MFD0947801.1"/>
    </source>
</evidence>
<dbReference type="RefSeq" id="WP_264945347.1">
    <property type="nucleotide sequence ID" value="NZ_JAPDRA010000008.1"/>
</dbReference>
<dbReference type="SUPFAM" id="SSF140931">
    <property type="entry name" value="Fic-like"/>
    <property type="match status" value="1"/>
</dbReference>
<dbReference type="Proteomes" id="UP001596977">
    <property type="component" value="Unassembled WGS sequence"/>
</dbReference>
<dbReference type="PANTHER" id="PTHR13504">
    <property type="entry name" value="FIDO DOMAIN-CONTAINING PROTEIN DDB_G0283145"/>
    <property type="match status" value="1"/>
</dbReference>
<name>A0ABW3H8H6_9SPHN</name>
<accession>A0ABW3H8H6</accession>
<evidence type="ECO:0000313" key="3">
    <source>
        <dbReference type="Proteomes" id="UP001596977"/>
    </source>
</evidence>
<gene>
    <name evidence="2" type="ORF">ACFQ1E_15775</name>
</gene>
<dbReference type="Gene3D" id="1.10.3290.10">
    <property type="entry name" value="Fido-like domain"/>
    <property type="match status" value="1"/>
</dbReference>
<feature type="domain" description="Fido" evidence="1">
    <location>
        <begin position="119"/>
        <end position="286"/>
    </location>
</feature>
<dbReference type="EMBL" id="JBHTJG010000008">
    <property type="protein sequence ID" value="MFD0947801.1"/>
    <property type="molecule type" value="Genomic_DNA"/>
</dbReference>
<protein>
    <submittedName>
        <fullName evidence="2">Fic family protein</fullName>
    </submittedName>
</protein>
<keyword evidence="3" id="KW-1185">Reference proteome</keyword>
<proteinExistence type="predicted"/>
<dbReference type="InterPro" id="IPR003812">
    <property type="entry name" value="Fido"/>
</dbReference>
<comment type="caution">
    <text evidence="2">The sequence shown here is derived from an EMBL/GenBank/DDBJ whole genome shotgun (WGS) entry which is preliminary data.</text>
</comment>